<dbReference type="PANTHER" id="PTHR48050:SF13">
    <property type="entry name" value="STEROL 3-BETA-GLUCOSYLTRANSFERASE UGT80A2"/>
    <property type="match status" value="1"/>
</dbReference>
<gene>
    <name evidence="2" type="ORF">MMAD_38140</name>
</gene>
<keyword evidence="2" id="KW-0808">Transferase</keyword>
<feature type="domain" description="Erythromycin biosynthesis protein CIII-like C-terminal" evidence="1">
    <location>
        <begin position="290"/>
        <end position="421"/>
    </location>
</feature>
<sequence length="441" mass="46820">MARYLVAASPLAGHVMPMLGIAADLHRRGHDVTFLSGAQFDGAISRFGITAAALPADAQPQPPRYHSTLLKSPPMVDLWLSGRTDMRAMFIEPLAAQYRGLRAQLDAAPVDAVLVDMAFTGALPLLLIEGSRPPLVVCGVGPLMLSSVDTPSFGIGWHPRSWLGYGSMNWFVQNVLFADVQSRLNAALRSVGAAPSPVFLTDWPKLADRMLQLTVPGTEYPRRDLPSSVTFTGPVIAEHLVDVDPAGVAPAGEVDGLPSWRSGAACDRTVVHVTQGTWDNRDHGQLLQPTLDALADRDDVLVIATSGLPDQPSFAGSVPANAVMTDYVPYGALLPHVDIMITNGGYGGVQHALLHGIPLIVAGRTADKPEIAARIEFIGAGIDLKTDRPTPDAIADAVQRIMSTDRYHAAAGRISRDMAGTTPFDTIDDVLAGLDTADSSV</sequence>
<dbReference type="GO" id="GO:0016020">
    <property type="term" value="C:membrane"/>
    <property type="evidence" value="ECO:0007669"/>
    <property type="project" value="GOC"/>
</dbReference>
<dbReference type="AlphaFoldDB" id="A0A7I7XJX7"/>
<dbReference type="PANTHER" id="PTHR48050">
    <property type="entry name" value="STEROL 3-BETA-GLUCOSYLTRANSFERASE"/>
    <property type="match status" value="1"/>
</dbReference>
<keyword evidence="3" id="KW-1185">Reference proteome</keyword>
<evidence type="ECO:0000259" key="1">
    <source>
        <dbReference type="Pfam" id="PF06722"/>
    </source>
</evidence>
<dbReference type="GO" id="GO:0009247">
    <property type="term" value="P:glycolipid biosynthetic process"/>
    <property type="evidence" value="ECO:0007669"/>
    <property type="project" value="UniProtKB-ARBA"/>
</dbReference>
<dbReference type="Gene3D" id="3.40.50.2000">
    <property type="entry name" value="Glycogen Phosphorylase B"/>
    <property type="match status" value="2"/>
</dbReference>
<evidence type="ECO:0000313" key="3">
    <source>
        <dbReference type="Proteomes" id="UP000466517"/>
    </source>
</evidence>
<reference evidence="2 3" key="1">
    <citation type="journal article" date="2019" name="Emerg. Microbes Infect.">
        <title>Comprehensive subspecies identification of 175 nontuberculous mycobacteria species based on 7547 genomic profiles.</title>
        <authorList>
            <person name="Matsumoto Y."/>
            <person name="Kinjo T."/>
            <person name="Motooka D."/>
            <person name="Nabeya D."/>
            <person name="Jung N."/>
            <person name="Uechi K."/>
            <person name="Horii T."/>
            <person name="Iida T."/>
            <person name="Fujita J."/>
            <person name="Nakamura S."/>
        </authorList>
    </citation>
    <scope>NUCLEOTIDE SEQUENCE [LARGE SCALE GENOMIC DNA]</scope>
    <source>
        <strain evidence="2 3">JCM 13574</strain>
    </source>
</reference>
<dbReference type="GO" id="GO:0017000">
    <property type="term" value="P:antibiotic biosynthetic process"/>
    <property type="evidence" value="ECO:0007669"/>
    <property type="project" value="UniProtKB-ARBA"/>
</dbReference>
<dbReference type="GO" id="GO:0008194">
    <property type="term" value="F:UDP-glycosyltransferase activity"/>
    <property type="evidence" value="ECO:0007669"/>
    <property type="project" value="InterPro"/>
</dbReference>
<name>A0A7I7XJX7_9MYCO</name>
<organism evidence="2 3">
    <name type="scientific">Mycolicibacterium madagascariense</name>
    <dbReference type="NCBI Taxonomy" id="212765"/>
    <lineage>
        <taxon>Bacteria</taxon>
        <taxon>Bacillati</taxon>
        <taxon>Actinomycetota</taxon>
        <taxon>Actinomycetes</taxon>
        <taxon>Mycobacteriales</taxon>
        <taxon>Mycobacteriaceae</taxon>
        <taxon>Mycolicibacterium</taxon>
    </lineage>
</organism>
<dbReference type="CDD" id="cd03784">
    <property type="entry name" value="GT1_Gtf-like"/>
    <property type="match status" value="1"/>
</dbReference>
<dbReference type="RefSeq" id="WP_163740118.1">
    <property type="nucleotide sequence ID" value="NZ_AP022610.1"/>
</dbReference>
<dbReference type="KEGG" id="mmag:MMAD_38140"/>
<accession>A0A7I7XJX7</accession>
<dbReference type="InterPro" id="IPR002213">
    <property type="entry name" value="UDP_glucos_trans"/>
</dbReference>
<dbReference type="GO" id="GO:0016758">
    <property type="term" value="F:hexosyltransferase activity"/>
    <property type="evidence" value="ECO:0007669"/>
    <property type="project" value="UniProtKB-ARBA"/>
</dbReference>
<dbReference type="SUPFAM" id="SSF53756">
    <property type="entry name" value="UDP-Glycosyltransferase/glycogen phosphorylase"/>
    <property type="match status" value="1"/>
</dbReference>
<dbReference type="EMBL" id="AP022610">
    <property type="protein sequence ID" value="BBZ29519.1"/>
    <property type="molecule type" value="Genomic_DNA"/>
</dbReference>
<dbReference type="InterPro" id="IPR050426">
    <property type="entry name" value="Glycosyltransferase_28"/>
</dbReference>
<dbReference type="Pfam" id="PF06722">
    <property type="entry name" value="EryCIII-like_C"/>
    <property type="match status" value="1"/>
</dbReference>
<proteinExistence type="predicted"/>
<evidence type="ECO:0000313" key="2">
    <source>
        <dbReference type="EMBL" id="BBZ29519.1"/>
    </source>
</evidence>
<dbReference type="InterPro" id="IPR010610">
    <property type="entry name" value="EryCIII-like_C"/>
</dbReference>
<dbReference type="FunFam" id="3.40.50.2000:FF:000072">
    <property type="entry name" value="Glycosyl transferase"/>
    <property type="match status" value="1"/>
</dbReference>
<dbReference type="Proteomes" id="UP000466517">
    <property type="component" value="Chromosome"/>
</dbReference>
<protein>
    <submittedName>
        <fullName evidence="2">Glycosyl transferase</fullName>
    </submittedName>
</protein>